<feature type="transmembrane region" description="Helical" evidence="5">
    <location>
        <begin position="107"/>
        <end position="124"/>
    </location>
</feature>
<evidence type="ECO:0000313" key="6">
    <source>
        <dbReference type="EMBL" id="SHH04123.1"/>
    </source>
</evidence>
<keyword evidence="3 5" id="KW-1133">Transmembrane helix</keyword>
<keyword evidence="2 5" id="KW-0812">Transmembrane</keyword>
<sequence>MPSQTITSEPKNPTARWKTIGFRVLRFVIAIFLLLAAGGKLAGVQQMVQLFDTIGLGQWFRIFTGLCELATAALLLFPATIGVGALLGFCIMVGATIANMFVLDHDFIHSSIPAFIFAVIAWTYRRRILKLVELEDRHR</sequence>
<evidence type="ECO:0000313" key="7">
    <source>
        <dbReference type="Proteomes" id="UP000190675"/>
    </source>
</evidence>
<comment type="subcellular location">
    <subcellularLocation>
        <location evidence="1">Membrane</location>
        <topology evidence="1">Multi-pass membrane protein</topology>
    </subcellularLocation>
</comment>
<dbReference type="Proteomes" id="UP000190675">
    <property type="component" value="Chromosome I"/>
</dbReference>
<feature type="transmembrane region" description="Helical" evidence="5">
    <location>
        <begin position="20"/>
        <end position="39"/>
    </location>
</feature>
<evidence type="ECO:0000256" key="3">
    <source>
        <dbReference type="ARBA" id="ARBA00022989"/>
    </source>
</evidence>
<organism evidence="6 7">
    <name type="scientific">Bradyrhizobium erythrophlei</name>
    <dbReference type="NCBI Taxonomy" id="1437360"/>
    <lineage>
        <taxon>Bacteria</taxon>
        <taxon>Pseudomonadati</taxon>
        <taxon>Pseudomonadota</taxon>
        <taxon>Alphaproteobacteria</taxon>
        <taxon>Hyphomicrobiales</taxon>
        <taxon>Nitrobacteraceae</taxon>
        <taxon>Bradyrhizobium</taxon>
    </lineage>
</organism>
<name>A0A1M5PS79_9BRAD</name>
<dbReference type="AlphaFoldDB" id="A0A1M5PS79"/>
<keyword evidence="4 5" id="KW-0472">Membrane</keyword>
<protein>
    <submittedName>
        <fullName evidence="6">DoxX-like family protein</fullName>
    </submittedName>
</protein>
<dbReference type="RefSeq" id="WP_079568575.1">
    <property type="nucleotide sequence ID" value="NZ_LT670818.1"/>
</dbReference>
<evidence type="ECO:0000256" key="2">
    <source>
        <dbReference type="ARBA" id="ARBA00022692"/>
    </source>
</evidence>
<gene>
    <name evidence="6" type="ORF">SAMN05444169_5410</name>
</gene>
<dbReference type="GO" id="GO:0016020">
    <property type="term" value="C:membrane"/>
    <property type="evidence" value="ECO:0007669"/>
    <property type="project" value="UniProtKB-SubCell"/>
</dbReference>
<accession>A0A1M5PS79</accession>
<evidence type="ECO:0000256" key="4">
    <source>
        <dbReference type="ARBA" id="ARBA00023136"/>
    </source>
</evidence>
<evidence type="ECO:0000256" key="5">
    <source>
        <dbReference type="SAM" id="Phobius"/>
    </source>
</evidence>
<evidence type="ECO:0000256" key="1">
    <source>
        <dbReference type="ARBA" id="ARBA00004141"/>
    </source>
</evidence>
<dbReference type="Pfam" id="PF13564">
    <property type="entry name" value="DoxX_2"/>
    <property type="match status" value="1"/>
</dbReference>
<proteinExistence type="predicted"/>
<dbReference type="EMBL" id="LT670818">
    <property type="protein sequence ID" value="SHH04123.1"/>
    <property type="molecule type" value="Genomic_DNA"/>
</dbReference>
<dbReference type="InterPro" id="IPR032808">
    <property type="entry name" value="DoxX"/>
</dbReference>
<reference evidence="6 7" key="1">
    <citation type="submission" date="2016-11" db="EMBL/GenBank/DDBJ databases">
        <authorList>
            <person name="Jaros S."/>
            <person name="Januszkiewicz K."/>
            <person name="Wedrychowicz H."/>
        </authorList>
    </citation>
    <scope>NUCLEOTIDE SEQUENCE [LARGE SCALE GENOMIC DNA]</scope>
    <source>
        <strain evidence="6 7">GAS242</strain>
    </source>
</reference>
<feature type="transmembrane region" description="Helical" evidence="5">
    <location>
        <begin position="84"/>
        <end position="101"/>
    </location>
</feature>
<feature type="transmembrane region" description="Helical" evidence="5">
    <location>
        <begin position="59"/>
        <end position="77"/>
    </location>
</feature>